<protein>
    <submittedName>
        <fullName evidence="1">Uncharacterized protein</fullName>
    </submittedName>
</protein>
<dbReference type="AlphaFoldDB" id="A0A8K0DQ81"/>
<keyword evidence="2" id="KW-1185">Reference proteome</keyword>
<comment type="caution">
    <text evidence="1">The sequence shown here is derived from an EMBL/GenBank/DDBJ whole genome shotgun (WGS) entry which is preliminary data.</text>
</comment>
<sequence length="145" mass="16602">MLSSTITQPYSLSQHILNIKSAIESCLPCDREELKENELVVPFEVDREELEQPMNKPSKEVKVSEIDCQTSAFQVDELVGEEKIPVREQNVDEVAKRELGNKFEFIGEDLFSLFYGSTLQDLGDVKLNIKLVVKEYFWNSKGKIS</sequence>
<name>A0A8K0DQ81_9ROSA</name>
<reference evidence="1" key="1">
    <citation type="submission" date="2020-03" db="EMBL/GenBank/DDBJ databases">
        <title>A high-quality chromosome-level genome assembly of a woody plant with both climbing and erect habits, Rhamnella rubrinervis.</title>
        <authorList>
            <person name="Lu Z."/>
            <person name="Yang Y."/>
            <person name="Zhu X."/>
            <person name="Sun Y."/>
        </authorList>
    </citation>
    <scope>NUCLEOTIDE SEQUENCE</scope>
    <source>
        <strain evidence="1">BYM</strain>
        <tissue evidence="1">Leaf</tissue>
    </source>
</reference>
<proteinExistence type="predicted"/>
<organism evidence="1 2">
    <name type="scientific">Rhamnella rubrinervis</name>
    <dbReference type="NCBI Taxonomy" id="2594499"/>
    <lineage>
        <taxon>Eukaryota</taxon>
        <taxon>Viridiplantae</taxon>
        <taxon>Streptophyta</taxon>
        <taxon>Embryophyta</taxon>
        <taxon>Tracheophyta</taxon>
        <taxon>Spermatophyta</taxon>
        <taxon>Magnoliopsida</taxon>
        <taxon>eudicotyledons</taxon>
        <taxon>Gunneridae</taxon>
        <taxon>Pentapetalae</taxon>
        <taxon>rosids</taxon>
        <taxon>fabids</taxon>
        <taxon>Rosales</taxon>
        <taxon>Rhamnaceae</taxon>
        <taxon>rhamnoid group</taxon>
        <taxon>Rhamneae</taxon>
        <taxon>Rhamnella</taxon>
    </lineage>
</organism>
<dbReference type="EMBL" id="VOIH02000010">
    <property type="protein sequence ID" value="KAF3434646.1"/>
    <property type="molecule type" value="Genomic_DNA"/>
</dbReference>
<gene>
    <name evidence="1" type="ORF">FNV43_RR21731</name>
</gene>
<accession>A0A8K0DQ81</accession>
<evidence type="ECO:0000313" key="1">
    <source>
        <dbReference type="EMBL" id="KAF3434646.1"/>
    </source>
</evidence>
<evidence type="ECO:0000313" key="2">
    <source>
        <dbReference type="Proteomes" id="UP000796880"/>
    </source>
</evidence>
<dbReference type="Proteomes" id="UP000796880">
    <property type="component" value="Unassembled WGS sequence"/>
</dbReference>